<dbReference type="PRINTS" id="PR00682">
    <property type="entry name" value="IPNSYNTHASE"/>
</dbReference>
<keyword evidence="15" id="KW-1185">Reference proteome</keyword>
<dbReference type="InterPro" id="IPR050295">
    <property type="entry name" value="Plant_2OG-oxidoreductases"/>
</dbReference>
<evidence type="ECO:0000256" key="6">
    <source>
        <dbReference type="ARBA" id="ARBA00022821"/>
    </source>
</evidence>
<comment type="cofactor">
    <cofactor evidence="1">
        <name>Fe(2+)</name>
        <dbReference type="ChEBI" id="CHEBI:29033"/>
    </cofactor>
</comment>
<dbReference type="PANTHER" id="PTHR47991">
    <property type="entry name" value="OXOGLUTARATE/IRON-DEPENDENT DIOXYGENASE"/>
    <property type="match status" value="1"/>
</dbReference>
<evidence type="ECO:0000256" key="4">
    <source>
        <dbReference type="ARBA" id="ARBA00022723"/>
    </source>
</evidence>
<protein>
    <recommendedName>
        <fullName evidence="13">Fe2OG dioxygenase domain-containing protein</fullName>
    </recommendedName>
</protein>
<comment type="cofactor">
    <cofactor evidence="2">
        <name>L-ascorbate</name>
        <dbReference type="ChEBI" id="CHEBI:38290"/>
    </cofactor>
</comment>
<dbReference type="GO" id="GO:0046872">
    <property type="term" value="F:metal ion binding"/>
    <property type="evidence" value="ECO:0007669"/>
    <property type="project" value="UniProtKB-KW"/>
</dbReference>
<evidence type="ECO:0000256" key="12">
    <source>
        <dbReference type="RuleBase" id="RU003682"/>
    </source>
</evidence>
<name>A0A9Q0JAM6_9ROSI</name>
<dbReference type="PROSITE" id="PS51471">
    <property type="entry name" value="FE2OG_OXY"/>
    <property type="match status" value="1"/>
</dbReference>
<keyword evidence="10 12" id="KW-0408">Iron</keyword>
<dbReference type="GO" id="GO:1900150">
    <property type="term" value="P:regulation of defense response to fungus"/>
    <property type="evidence" value="ECO:0007669"/>
    <property type="project" value="UniProtKB-ARBA"/>
</dbReference>
<evidence type="ECO:0000256" key="5">
    <source>
        <dbReference type="ARBA" id="ARBA00022819"/>
    </source>
</evidence>
<comment type="similarity">
    <text evidence="3 12">Belongs to the iron/ascorbate-dependent oxidoreductase family.</text>
</comment>
<evidence type="ECO:0000256" key="9">
    <source>
        <dbReference type="ARBA" id="ARBA00023002"/>
    </source>
</evidence>
<sequence>MSCSWQSWPEPVVPVQSLAQSGIRSIPERYVKPPTDRPLTKNVDHDEAAEAAQLKIPVIDFQHVFSEDQALREETLGRINSACREWGFFQLVNHGVSHELMKNAREVWREFFYQPLELKKEYANTPTTYEGYGSRLGVEKGAILDWSDYFFLHFLPVPLRDQRKWPATPANCRELISKYSEELVKLGGRLMKAFSVNLGLDEEHLTKAFGGDEDNLDVCMRVNYYPKCPQPDLTLGLSPHSDPGGLTILLPDEDVAGLQVRKEDNWITIQPYPNAFIINIGDQIKVLSNGIYQSVEHRVIVNSGKDRVSLAFFYNPKSDLPIGPSQELITEEHPALFPTMSFNEYRKKIRTQGLYNKKK</sequence>
<dbReference type="OrthoDB" id="288590at2759"/>
<evidence type="ECO:0000256" key="2">
    <source>
        <dbReference type="ARBA" id="ARBA00001961"/>
    </source>
</evidence>
<dbReference type="Gene3D" id="2.60.120.330">
    <property type="entry name" value="B-lactam Antibiotic, Isopenicillin N Synthase, Chain"/>
    <property type="match status" value="1"/>
</dbReference>
<accession>A0A9Q0JAM6</accession>
<dbReference type="InterPro" id="IPR027443">
    <property type="entry name" value="IPNS-like_sf"/>
</dbReference>
<evidence type="ECO:0000313" key="15">
    <source>
        <dbReference type="Proteomes" id="UP001141552"/>
    </source>
</evidence>
<dbReference type="InterPro" id="IPR044861">
    <property type="entry name" value="IPNS-like_FE2OG_OXY"/>
</dbReference>
<dbReference type="GO" id="GO:0031418">
    <property type="term" value="F:L-ascorbic acid binding"/>
    <property type="evidence" value="ECO:0007669"/>
    <property type="project" value="UniProtKB-KW"/>
</dbReference>
<dbReference type="GO" id="GO:0006952">
    <property type="term" value="P:defense response"/>
    <property type="evidence" value="ECO:0007669"/>
    <property type="project" value="UniProtKB-KW"/>
</dbReference>
<dbReference type="GO" id="GO:1900366">
    <property type="term" value="P:negative regulation of defense response to insect"/>
    <property type="evidence" value="ECO:0007669"/>
    <property type="project" value="UniProtKB-ARBA"/>
</dbReference>
<feature type="domain" description="Fe2OG dioxygenase" evidence="13">
    <location>
        <begin position="215"/>
        <end position="316"/>
    </location>
</feature>
<dbReference type="FunFam" id="2.60.120.330:FF:000008">
    <property type="entry name" value="Jasmonate-regulated gene 21"/>
    <property type="match status" value="1"/>
</dbReference>
<dbReference type="SUPFAM" id="SSF51197">
    <property type="entry name" value="Clavaminate synthase-like"/>
    <property type="match status" value="1"/>
</dbReference>
<dbReference type="EMBL" id="JAKUCV010004743">
    <property type="protein sequence ID" value="KAJ4834257.1"/>
    <property type="molecule type" value="Genomic_DNA"/>
</dbReference>
<evidence type="ECO:0000313" key="14">
    <source>
        <dbReference type="EMBL" id="KAJ4834257.1"/>
    </source>
</evidence>
<evidence type="ECO:0000256" key="3">
    <source>
        <dbReference type="ARBA" id="ARBA00008056"/>
    </source>
</evidence>
<gene>
    <name evidence="14" type="ORF">Tsubulata_019626</name>
</gene>
<evidence type="ECO:0000256" key="8">
    <source>
        <dbReference type="ARBA" id="ARBA00022964"/>
    </source>
</evidence>
<comment type="caution">
    <text evidence="14">The sequence shown here is derived from an EMBL/GenBank/DDBJ whole genome shotgun (WGS) entry which is preliminary data.</text>
</comment>
<comment type="catalytic activity">
    <reaction evidence="11">
        <text>jasmonate + 2-oxoglutarate + O2 = (1R,2R)-12-hydroxyjasmonate + succinate + CO2</text>
        <dbReference type="Rhea" id="RHEA:67144"/>
        <dbReference type="ChEBI" id="CHEBI:15379"/>
        <dbReference type="ChEBI" id="CHEBI:16526"/>
        <dbReference type="ChEBI" id="CHEBI:16810"/>
        <dbReference type="ChEBI" id="CHEBI:30031"/>
        <dbReference type="ChEBI" id="CHEBI:58431"/>
        <dbReference type="ChEBI" id="CHEBI:132022"/>
    </reaction>
    <physiologicalReaction direction="left-to-right" evidence="11">
        <dbReference type="Rhea" id="RHEA:67145"/>
    </physiologicalReaction>
</comment>
<dbReference type="Proteomes" id="UP001141552">
    <property type="component" value="Unassembled WGS sequence"/>
</dbReference>
<reference evidence="14" key="1">
    <citation type="submission" date="2022-02" db="EMBL/GenBank/DDBJ databases">
        <authorList>
            <person name="Henning P.M."/>
            <person name="McCubbin A.G."/>
            <person name="Shore J.S."/>
        </authorList>
    </citation>
    <scope>NUCLEOTIDE SEQUENCE</scope>
    <source>
        <strain evidence="14">F60SS</strain>
        <tissue evidence="14">Leaves</tissue>
    </source>
</reference>
<dbReference type="InterPro" id="IPR026992">
    <property type="entry name" value="DIOX_N"/>
</dbReference>
<keyword evidence="9 12" id="KW-0560">Oxidoreductase</keyword>
<dbReference type="GO" id="GO:0051213">
    <property type="term" value="F:dioxygenase activity"/>
    <property type="evidence" value="ECO:0007669"/>
    <property type="project" value="UniProtKB-KW"/>
</dbReference>
<evidence type="ECO:0000256" key="10">
    <source>
        <dbReference type="ARBA" id="ARBA00023004"/>
    </source>
</evidence>
<keyword evidence="5" id="KW-1184">Jasmonic acid signaling pathway</keyword>
<evidence type="ECO:0000259" key="13">
    <source>
        <dbReference type="PROSITE" id="PS51471"/>
    </source>
</evidence>
<evidence type="ECO:0000256" key="1">
    <source>
        <dbReference type="ARBA" id="ARBA00001954"/>
    </source>
</evidence>
<keyword evidence="7" id="KW-0847">Vitamin C</keyword>
<dbReference type="GO" id="GO:0120091">
    <property type="term" value="F:jasmonic acid hydrolase"/>
    <property type="evidence" value="ECO:0007669"/>
    <property type="project" value="UniProtKB-ARBA"/>
</dbReference>
<keyword evidence="8" id="KW-0223">Dioxygenase</keyword>
<evidence type="ECO:0000256" key="11">
    <source>
        <dbReference type="ARBA" id="ARBA00052139"/>
    </source>
</evidence>
<dbReference type="Pfam" id="PF03171">
    <property type="entry name" value="2OG-FeII_Oxy"/>
    <property type="match status" value="1"/>
</dbReference>
<keyword evidence="4 12" id="KW-0479">Metal-binding</keyword>
<dbReference type="GO" id="GO:2000022">
    <property type="term" value="P:regulation of jasmonic acid mediated signaling pathway"/>
    <property type="evidence" value="ECO:0007669"/>
    <property type="project" value="UniProtKB-ARBA"/>
</dbReference>
<dbReference type="AlphaFoldDB" id="A0A9Q0JAM6"/>
<keyword evidence="6" id="KW-0611">Plant defense</keyword>
<organism evidence="14 15">
    <name type="scientific">Turnera subulata</name>
    <dbReference type="NCBI Taxonomy" id="218843"/>
    <lineage>
        <taxon>Eukaryota</taxon>
        <taxon>Viridiplantae</taxon>
        <taxon>Streptophyta</taxon>
        <taxon>Embryophyta</taxon>
        <taxon>Tracheophyta</taxon>
        <taxon>Spermatophyta</taxon>
        <taxon>Magnoliopsida</taxon>
        <taxon>eudicotyledons</taxon>
        <taxon>Gunneridae</taxon>
        <taxon>Pentapetalae</taxon>
        <taxon>rosids</taxon>
        <taxon>fabids</taxon>
        <taxon>Malpighiales</taxon>
        <taxon>Passifloraceae</taxon>
        <taxon>Turnera</taxon>
    </lineage>
</organism>
<reference evidence="14" key="2">
    <citation type="journal article" date="2023" name="Plants (Basel)">
        <title>Annotation of the Turnera subulata (Passifloraceae) Draft Genome Reveals the S-Locus Evolved after the Divergence of Turneroideae from Passifloroideae in a Stepwise Manner.</title>
        <authorList>
            <person name="Henning P.M."/>
            <person name="Roalson E.H."/>
            <person name="Mir W."/>
            <person name="McCubbin A.G."/>
            <person name="Shore J.S."/>
        </authorList>
    </citation>
    <scope>NUCLEOTIDE SEQUENCE</scope>
    <source>
        <strain evidence="14">F60SS</strain>
    </source>
</reference>
<dbReference type="InterPro" id="IPR005123">
    <property type="entry name" value="Oxoglu/Fe-dep_dioxygenase_dom"/>
</dbReference>
<evidence type="ECO:0000256" key="7">
    <source>
        <dbReference type="ARBA" id="ARBA00022896"/>
    </source>
</evidence>
<proteinExistence type="inferred from homology"/>
<dbReference type="Pfam" id="PF14226">
    <property type="entry name" value="DIOX_N"/>
    <property type="match status" value="1"/>
</dbReference>